<sequence length="74" mass="8567">MHLSIMHFECICSLFLSFPFLRYVDSLALHLFVSLQHFLGCNSRVSLPLSVWLRLGTGRAWMDGPKPQRQMSSR</sequence>
<dbReference type="AlphaFoldDB" id="A0A8H6LWK4"/>
<name>A0A8H6LWK4_9AGAR</name>
<evidence type="ECO:0000313" key="2">
    <source>
        <dbReference type="EMBL" id="KAF6743357.1"/>
    </source>
</evidence>
<protein>
    <recommendedName>
        <fullName evidence="4">Secreted protein</fullName>
    </recommendedName>
</protein>
<dbReference type="Proteomes" id="UP000521943">
    <property type="component" value="Unassembled WGS sequence"/>
</dbReference>
<reference evidence="2 3" key="1">
    <citation type="submission" date="2020-07" db="EMBL/GenBank/DDBJ databases">
        <title>Comparative genomics of pyrophilous fungi reveals a link between fire events and developmental genes.</title>
        <authorList>
            <consortium name="DOE Joint Genome Institute"/>
            <person name="Steindorff A.S."/>
            <person name="Carver A."/>
            <person name="Calhoun S."/>
            <person name="Stillman K."/>
            <person name="Liu H."/>
            <person name="Lipzen A."/>
            <person name="Pangilinan J."/>
            <person name="Labutti K."/>
            <person name="Bruns T.D."/>
            <person name="Grigoriev I.V."/>
        </authorList>
    </citation>
    <scope>NUCLEOTIDE SEQUENCE [LARGE SCALE GENOMIC DNA]</scope>
    <source>
        <strain evidence="2 3">CBS 144469</strain>
    </source>
</reference>
<accession>A0A8H6LWK4</accession>
<keyword evidence="1" id="KW-0732">Signal</keyword>
<comment type="caution">
    <text evidence="2">The sequence shown here is derived from an EMBL/GenBank/DDBJ whole genome shotgun (WGS) entry which is preliminary data.</text>
</comment>
<organism evidence="2 3">
    <name type="scientific">Ephemerocybe angulata</name>
    <dbReference type="NCBI Taxonomy" id="980116"/>
    <lineage>
        <taxon>Eukaryota</taxon>
        <taxon>Fungi</taxon>
        <taxon>Dikarya</taxon>
        <taxon>Basidiomycota</taxon>
        <taxon>Agaricomycotina</taxon>
        <taxon>Agaricomycetes</taxon>
        <taxon>Agaricomycetidae</taxon>
        <taxon>Agaricales</taxon>
        <taxon>Agaricineae</taxon>
        <taxon>Psathyrellaceae</taxon>
        <taxon>Ephemerocybe</taxon>
    </lineage>
</organism>
<evidence type="ECO:0000256" key="1">
    <source>
        <dbReference type="SAM" id="SignalP"/>
    </source>
</evidence>
<evidence type="ECO:0008006" key="4">
    <source>
        <dbReference type="Google" id="ProtNLM"/>
    </source>
</evidence>
<keyword evidence="3" id="KW-1185">Reference proteome</keyword>
<gene>
    <name evidence="2" type="ORF">DFP72DRAFT_933392</name>
</gene>
<evidence type="ECO:0000313" key="3">
    <source>
        <dbReference type="Proteomes" id="UP000521943"/>
    </source>
</evidence>
<proteinExistence type="predicted"/>
<feature type="signal peptide" evidence="1">
    <location>
        <begin position="1"/>
        <end position="26"/>
    </location>
</feature>
<dbReference type="EMBL" id="JACGCI010000146">
    <property type="protein sequence ID" value="KAF6743357.1"/>
    <property type="molecule type" value="Genomic_DNA"/>
</dbReference>
<feature type="chain" id="PRO_5034946959" description="Secreted protein" evidence="1">
    <location>
        <begin position="27"/>
        <end position="74"/>
    </location>
</feature>